<dbReference type="GO" id="GO:0032259">
    <property type="term" value="P:methylation"/>
    <property type="evidence" value="ECO:0007669"/>
    <property type="project" value="UniProtKB-KW"/>
</dbReference>
<sequence>MSELLSYRWALSDAIFAKDKGKVFSCFACGGGSTMGYKLAGFDVVGINEIDQRMADIYIKNHNPKYAFIEGIQTFKNRNDLPKELYELDILDGSPPCSSFSMAGNREKDWGKEKKFKEGQADQVLDTLFYDFIDLAEKLQPKIIVAENVTGILKGNARDYVRRIMTAFDKAGYLMKEFELDSSQMGVPQKRERVFFIAVRKDLAEKLPKQEGLLFSEFPNLNMKFGRSPIPFSEIRTECLRDNSWTDHDQYIWDRRIIGDRKYSDVLVRVQGRNSNFNSSFIYPHKPVPTIASSEGSKYVLFDEPRKLNSKEMILAQSFPLDYDFGSDKCGKVQYVVGMSVPPLMIAHLSLRIYDQWMDLFD</sequence>
<evidence type="ECO:0000313" key="9">
    <source>
        <dbReference type="EMBL" id="TQM39760.1"/>
    </source>
</evidence>
<accession>A0A543G0Z7</accession>
<dbReference type="EMBL" id="VFPJ01000001">
    <property type="protein sequence ID" value="TQM39760.1"/>
    <property type="molecule type" value="Genomic_DNA"/>
</dbReference>
<feature type="active site" evidence="6">
    <location>
        <position position="97"/>
    </location>
</feature>
<dbReference type="InterPro" id="IPR001525">
    <property type="entry name" value="C5_MeTfrase"/>
</dbReference>
<proteinExistence type="inferred from homology"/>
<comment type="catalytic activity">
    <reaction evidence="5 8">
        <text>a 2'-deoxycytidine in DNA + S-adenosyl-L-methionine = a 5-methyl-2'-deoxycytidine in DNA + S-adenosyl-L-homocysteine + H(+)</text>
        <dbReference type="Rhea" id="RHEA:13681"/>
        <dbReference type="Rhea" id="RHEA-COMP:11369"/>
        <dbReference type="Rhea" id="RHEA-COMP:11370"/>
        <dbReference type="ChEBI" id="CHEBI:15378"/>
        <dbReference type="ChEBI" id="CHEBI:57856"/>
        <dbReference type="ChEBI" id="CHEBI:59789"/>
        <dbReference type="ChEBI" id="CHEBI:85452"/>
        <dbReference type="ChEBI" id="CHEBI:85454"/>
        <dbReference type="EC" id="2.1.1.37"/>
    </reaction>
</comment>
<organism evidence="9 10">
    <name type="scientific">Flavobacterium branchiophilum</name>
    <dbReference type="NCBI Taxonomy" id="55197"/>
    <lineage>
        <taxon>Bacteria</taxon>
        <taxon>Pseudomonadati</taxon>
        <taxon>Bacteroidota</taxon>
        <taxon>Flavobacteriia</taxon>
        <taxon>Flavobacteriales</taxon>
        <taxon>Flavobacteriaceae</taxon>
        <taxon>Flavobacterium</taxon>
    </lineage>
</organism>
<dbReference type="RefSeq" id="WP_089079593.1">
    <property type="nucleotide sequence ID" value="NZ_VFPJ01000001.1"/>
</dbReference>
<dbReference type="Pfam" id="PF00145">
    <property type="entry name" value="DNA_methylase"/>
    <property type="match status" value="1"/>
</dbReference>
<dbReference type="AlphaFoldDB" id="A0A543G0Z7"/>
<evidence type="ECO:0000256" key="3">
    <source>
        <dbReference type="ARBA" id="ARBA00022691"/>
    </source>
</evidence>
<evidence type="ECO:0000256" key="8">
    <source>
        <dbReference type="RuleBase" id="RU000417"/>
    </source>
</evidence>
<dbReference type="PROSITE" id="PS00094">
    <property type="entry name" value="C5_MTASE_1"/>
    <property type="match status" value="1"/>
</dbReference>
<protein>
    <recommendedName>
        <fullName evidence="8">Cytosine-specific methyltransferase</fullName>
        <ecNumber evidence="8">2.1.1.37</ecNumber>
    </recommendedName>
</protein>
<reference evidence="9 10" key="1">
    <citation type="submission" date="2019-06" db="EMBL/GenBank/DDBJ databases">
        <title>Genomic Encyclopedia of Archaeal and Bacterial Type Strains, Phase II (KMG-II): from individual species to whole genera.</title>
        <authorList>
            <person name="Goeker M."/>
        </authorList>
    </citation>
    <scope>NUCLEOTIDE SEQUENCE [LARGE SCALE GENOMIC DNA]</scope>
    <source>
        <strain evidence="9 10">DSM 24789</strain>
    </source>
</reference>
<evidence type="ECO:0000256" key="2">
    <source>
        <dbReference type="ARBA" id="ARBA00022679"/>
    </source>
</evidence>
<dbReference type="NCBIfam" id="TIGR00675">
    <property type="entry name" value="dcm"/>
    <property type="match status" value="1"/>
</dbReference>
<dbReference type="EC" id="2.1.1.37" evidence="8"/>
<keyword evidence="1 6" id="KW-0489">Methyltransferase</keyword>
<gene>
    <name evidence="9" type="ORF">BC670_0590</name>
</gene>
<dbReference type="Gene3D" id="3.40.50.150">
    <property type="entry name" value="Vaccinia Virus protein VP39"/>
    <property type="match status" value="1"/>
</dbReference>
<dbReference type="Gene3D" id="3.90.120.10">
    <property type="entry name" value="DNA Methylase, subunit A, domain 2"/>
    <property type="match status" value="1"/>
</dbReference>
<dbReference type="InterPro" id="IPR050750">
    <property type="entry name" value="C5-MTase"/>
</dbReference>
<dbReference type="GO" id="GO:0003886">
    <property type="term" value="F:DNA (cytosine-5-)-methyltransferase activity"/>
    <property type="evidence" value="ECO:0007669"/>
    <property type="project" value="UniProtKB-EC"/>
</dbReference>
<dbReference type="InterPro" id="IPR018117">
    <property type="entry name" value="C5_DNA_meth_AS"/>
</dbReference>
<dbReference type="SUPFAM" id="SSF53335">
    <property type="entry name" value="S-adenosyl-L-methionine-dependent methyltransferases"/>
    <property type="match status" value="1"/>
</dbReference>
<dbReference type="InterPro" id="IPR029063">
    <property type="entry name" value="SAM-dependent_MTases_sf"/>
</dbReference>
<keyword evidence="4" id="KW-0680">Restriction system</keyword>
<keyword evidence="2 6" id="KW-0808">Transferase</keyword>
<evidence type="ECO:0000256" key="1">
    <source>
        <dbReference type="ARBA" id="ARBA00022603"/>
    </source>
</evidence>
<evidence type="ECO:0000256" key="7">
    <source>
        <dbReference type="RuleBase" id="RU000416"/>
    </source>
</evidence>
<keyword evidence="3 6" id="KW-0949">S-adenosyl-L-methionine</keyword>
<name>A0A543G0Z7_9FLAO</name>
<comment type="caution">
    <text evidence="9">The sequence shown here is derived from an EMBL/GenBank/DDBJ whole genome shotgun (WGS) entry which is preliminary data.</text>
</comment>
<dbReference type="PANTHER" id="PTHR46098">
    <property type="entry name" value="TRNA (CYTOSINE(38)-C(5))-METHYLTRANSFERASE"/>
    <property type="match status" value="1"/>
</dbReference>
<dbReference type="GO" id="GO:0009307">
    <property type="term" value="P:DNA restriction-modification system"/>
    <property type="evidence" value="ECO:0007669"/>
    <property type="project" value="UniProtKB-KW"/>
</dbReference>
<dbReference type="PRINTS" id="PR00105">
    <property type="entry name" value="C5METTRFRASE"/>
</dbReference>
<dbReference type="PANTHER" id="PTHR46098:SF1">
    <property type="entry name" value="TRNA (CYTOSINE(38)-C(5))-METHYLTRANSFERASE"/>
    <property type="match status" value="1"/>
</dbReference>
<evidence type="ECO:0000313" key="10">
    <source>
        <dbReference type="Proteomes" id="UP000320773"/>
    </source>
</evidence>
<evidence type="ECO:0000256" key="4">
    <source>
        <dbReference type="ARBA" id="ARBA00022747"/>
    </source>
</evidence>
<evidence type="ECO:0000256" key="5">
    <source>
        <dbReference type="ARBA" id="ARBA00047422"/>
    </source>
</evidence>
<dbReference type="PROSITE" id="PS51679">
    <property type="entry name" value="SAM_MT_C5"/>
    <property type="match status" value="1"/>
</dbReference>
<comment type="similarity">
    <text evidence="6 7">Belongs to the class I-like SAM-binding methyltransferase superfamily. C5-methyltransferase family.</text>
</comment>
<evidence type="ECO:0000256" key="6">
    <source>
        <dbReference type="PROSITE-ProRule" id="PRU01016"/>
    </source>
</evidence>
<dbReference type="Proteomes" id="UP000320773">
    <property type="component" value="Unassembled WGS sequence"/>
</dbReference>